<comment type="subcellular location">
    <subcellularLocation>
        <location evidence="1">Virion</location>
    </subcellularLocation>
</comment>
<evidence type="ECO:0000256" key="2">
    <source>
        <dbReference type="SAM" id="Phobius"/>
    </source>
</evidence>
<evidence type="ECO:0000259" key="3">
    <source>
        <dbReference type="Pfam" id="PF00517"/>
    </source>
</evidence>
<reference evidence="4" key="3">
    <citation type="submission" date="2025-09" db="UniProtKB">
        <authorList>
            <consortium name="Ensembl"/>
        </authorList>
    </citation>
    <scope>IDENTIFICATION</scope>
</reference>
<organism evidence="4 5">
    <name type="scientific">Papio anubis</name>
    <name type="common">Olive baboon</name>
    <dbReference type="NCBI Taxonomy" id="9555"/>
    <lineage>
        <taxon>Eukaryota</taxon>
        <taxon>Metazoa</taxon>
        <taxon>Chordata</taxon>
        <taxon>Craniata</taxon>
        <taxon>Vertebrata</taxon>
        <taxon>Euteleostomi</taxon>
        <taxon>Mammalia</taxon>
        <taxon>Eutheria</taxon>
        <taxon>Euarchontoglires</taxon>
        <taxon>Primates</taxon>
        <taxon>Haplorrhini</taxon>
        <taxon>Catarrhini</taxon>
        <taxon>Cercopithecidae</taxon>
        <taxon>Cercopithecinae</taxon>
        <taxon>Papio</taxon>
    </lineage>
</organism>
<dbReference type="PANTHER" id="PTHR34313">
    <property type="entry name" value="ENDOGENOUS RETROVIRUS GROUP K MEMBER 113 ENV POLYPROTEIN-RELATED"/>
    <property type="match status" value="1"/>
</dbReference>
<keyword evidence="2" id="KW-0812">Transmembrane</keyword>
<proteinExistence type="predicted"/>
<keyword evidence="2" id="KW-1133">Transmembrane helix</keyword>
<protein>
    <recommendedName>
        <fullName evidence="3">Retroviral envelope protein GP41-like domain-containing protein</fullName>
    </recommendedName>
</protein>
<evidence type="ECO:0000256" key="1">
    <source>
        <dbReference type="ARBA" id="ARBA00004328"/>
    </source>
</evidence>
<reference evidence="4 5" key="1">
    <citation type="submission" date="2012-03" db="EMBL/GenBank/DDBJ databases">
        <title>Whole Genome Assembly of Papio anubis.</title>
        <authorList>
            <person name="Liu Y.L."/>
            <person name="Abraham K.A."/>
            <person name="Akbar H.A."/>
            <person name="Ali S.A."/>
            <person name="Anosike U.A."/>
            <person name="Aqrawi P.A."/>
            <person name="Arias F.A."/>
            <person name="Attaway T.A."/>
            <person name="Awwad R.A."/>
            <person name="Babu C.B."/>
            <person name="Bandaranaike D.B."/>
            <person name="Battles P.B."/>
            <person name="Bell A.B."/>
            <person name="Beltran B.B."/>
            <person name="Berhane-Mersha D.B."/>
            <person name="Bess C.B."/>
            <person name="Bickham C.B."/>
            <person name="Bolden T.B."/>
            <person name="Carter K.C."/>
            <person name="Chau D.C."/>
            <person name="Chavez A.C."/>
            <person name="Clerc-Blankenburg K.C."/>
            <person name="Coyle M.C."/>
            <person name="Dao M.D."/>
            <person name="Davila M.L.D."/>
            <person name="Davy-Carroll L.D."/>
            <person name="Denson S.D."/>
            <person name="Dinh H.D."/>
            <person name="Fernandez S.F."/>
            <person name="Fernando P.F."/>
            <person name="Forbes L.F."/>
            <person name="Francis C.F."/>
            <person name="Francisco L.F."/>
            <person name="Fu Q.F."/>
            <person name="Garcia-Iii R.G."/>
            <person name="Garrett T.G."/>
            <person name="Gross S.G."/>
            <person name="Gubbala S.G."/>
            <person name="Hirani K.H."/>
            <person name="Hogues M.H."/>
            <person name="Hollins B.H."/>
            <person name="Jackson L.J."/>
            <person name="Javaid M.J."/>
            <person name="Jhangiani S.J."/>
            <person name="Johnson A.J."/>
            <person name="Johnson B.J."/>
            <person name="Jones J.J."/>
            <person name="Joshi V.J."/>
            <person name="Kalu J.K."/>
            <person name="Khan N.K."/>
            <person name="Korchina V.K."/>
            <person name="Kovar C.K."/>
            <person name="Lago L.L."/>
            <person name="Lara F.L."/>
            <person name="Le T.-K.L."/>
            <person name="Lee S.L."/>
            <person name="Legall-Iii F.L."/>
            <person name="Lemon S.L."/>
            <person name="Liu J.L."/>
            <person name="Liu Y.-S.L."/>
            <person name="Liyanage D.L."/>
            <person name="Lopez J.L."/>
            <person name="Lorensuhewa L.L."/>
            <person name="Mata R.M."/>
            <person name="Mathew T.M."/>
            <person name="Mercado C.M."/>
            <person name="Mercado I.M."/>
            <person name="Morales K.M."/>
            <person name="Morgan M.M."/>
            <person name="Munidasa M.M."/>
            <person name="Ngo D.N."/>
            <person name="Nguyen L.N."/>
            <person name="Nguyen T.N."/>
            <person name="Nguyen N.N."/>
            <person name="Obregon M.O."/>
            <person name="Okwuonu G.O."/>
            <person name="Ongeri F.O."/>
            <person name="Onwere C.O."/>
            <person name="Osifeso I.O."/>
            <person name="Parra A.P."/>
            <person name="Patil S.P."/>
            <person name="Perez A.P."/>
            <person name="Perez Y.P."/>
            <person name="Pham C.P."/>
            <person name="Pu L.-L.P."/>
            <person name="Puazo M.P."/>
            <person name="Quiroz J.Q."/>
            <person name="Rouhana J.R."/>
            <person name="Ruiz M.R."/>
            <person name="Ruiz S.-J.R."/>
            <person name="Saada N.S."/>
            <person name="Santibanez J.S."/>
            <person name="Scheel M.S."/>
            <person name="Schneider B.S."/>
            <person name="Simmons D.S."/>
            <person name="Sisson I.S."/>
            <person name="Tang L.-Y.T."/>
            <person name="Thornton R.T."/>
            <person name="Tisius J.T."/>
            <person name="Toledanes G.T."/>
            <person name="Trejos Z.T."/>
            <person name="Usmani K.U."/>
            <person name="Varghese R.V."/>
            <person name="Vattathil S.V."/>
            <person name="Vee V.V."/>
            <person name="Walker D.W."/>
            <person name="Weissenberger G.W."/>
            <person name="White C.W."/>
            <person name="Williams A.W."/>
            <person name="Woodworth J.W."/>
            <person name="Wright R.W."/>
            <person name="Zhu Y.Z."/>
            <person name="Han Y.H."/>
            <person name="Newsham I.N."/>
            <person name="Nazareth L.N."/>
            <person name="Worley K.W."/>
            <person name="Muzny D.M."/>
            <person name="Rogers J.R."/>
            <person name="Gibbs R.G."/>
        </authorList>
    </citation>
    <scope>NUCLEOTIDE SEQUENCE [LARGE SCALE GENOMIC DNA]</scope>
</reference>
<dbReference type="GO" id="GO:0005198">
    <property type="term" value="F:structural molecule activity"/>
    <property type="evidence" value="ECO:0007669"/>
    <property type="project" value="InterPro"/>
</dbReference>
<dbReference type="AlphaFoldDB" id="A0A8I5R0C5"/>
<evidence type="ECO:0000313" key="5">
    <source>
        <dbReference type="Proteomes" id="UP000028761"/>
    </source>
</evidence>
<evidence type="ECO:0000313" key="4">
    <source>
        <dbReference type="Ensembl" id="ENSPANP00000052188.1"/>
    </source>
</evidence>
<name>A0A8I5R0C5_PAPAN</name>
<keyword evidence="2" id="KW-0472">Membrane</keyword>
<feature type="transmembrane region" description="Helical" evidence="2">
    <location>
        <begin position="301"/>
        <end position="324"/>
    </location>
</feature>
<dbReference type="Pfam" id="PF00517">
    <property type="entry name" value="GP41"/>
    <property type="match status" value="1"/>
</dbReference>
<keyword evidence="5" id="KW-1185">Reference proteome</keyword>
<dbReference type="PANTHER" id="PTHR34313:SF2">
    <property type="entry name" value="ENDOGENOUS RETROVIRUS GROUP K MEMBER 21 ENV POLYPROTEIN-LIKE"/>
    <property type="match status" value="1"/>
</dbReference>
<sequence>MEGSTPIYEWQHLDWNTNNSNSKRHSLNVAFVRNITSQFTVCVFNPYVFLAAKKHQLQVNNTQLTCKACQLCHCINHSTLQTHSISTLMILVRIPGLWIPVHLSKPWAATPALHFVRLLLTQLTHCVHRTLGMIIFATVSLVTLITSAVISSIALHNSIQPAQYVENWTCTANQAWLLQNKINTELQTELAMLKFTVLWLGEQVQSLQLQQQLRHHFNHTHICVTNLEYNQSEYPWDLVKAHLQGAFTSNLTFDIGELQNKVLDLNRQTQEFQPSLEDWTKFQEGLESLNPQTYLKYHSNILHVVLGIMLFCLCLLFIVCKIGWTANRRMRAAQPGLTFFQLIHKQKGGYAGSQRPLGRDQLSIPLEAI</sequence>
<feature type="domain" description="Retroviral envelope protein GP41-like" evidence="3">
    <location>
        <begin position="151"/>
        <end position="320"/>
    </location>
</feature>
<feature type="transmembrane region" description="Helical" evidence="2">
    <location>
        <begin position="131"/>
        <end position="155"/>
    </location>
</feature>
<dbReference type="Ensembl" id="ENSPANT00000061206.1">
    <property type="protein sequence ID" value="ENSPANP00000052188.1"/>
    <property type="gene ID" value="ENSPANG00000041506.1"/>
</dbReference>
<dbReference type="InterPro" id="IPR000328">
    <property type="entry name" value="GP41-like"/>
</dbReference>
<accession>A0A8I5R0C5</accession>
<dbReference type="InterPro" id="IPR051255">
    <property type="entry name" value="Retroviral_env_glycoprotein"/>
</dbReference>
<reference evidence="4" key="2">
    <citation type="submission" date="2025-08" db="UniProtKB">
        <authorList>
            <consortium name="Ensembl"/>
        </authorList>
    </citation>
    <scope>IDENTIFICATION</scope>
</reference>
<dbReference type="Proteomes" id="UP000028761">
    <property type="component" value="Chromosome 20"/>
</dbReference>
<dbReference type="GeneTree" id="ENSGT01150000288320"/>
<dbReference type="OMA" id="QMAKNGY"/>